<evidence type="ECO:0000313" key="3">
    <source>
        <dbReference type="Proteomes" id="UP000257004"/>
    </source>
</evidence>
<evidence type="ECO:0000256" key="1">
    <source>
        <dbReference type="SAM" id="Phobius"/>
    </source>
</evidence>
<dbReference type="RefSeq" id="WP_115886417.1">
    <property type="nucleotide sequence ID" value="NZ_QRDQ01000007.1"/>
</dbReference>
<keyword evidence="1" id="KW-0472">Membrane</keyword>
<protein>
    <submittedName>
        <fullName evidence="2">Uncharacterized protein</fullName>
    </submittedName>
</protein>
<comment type="caution">
    <text evidence="2">The sequence shown here is derived from an EMBL/GenBank/DDBJ whole genome shotgun (WGS) entry which is preliminary data.</text>
</comment>
<dbReference type="EMBL" id="QRDQ01000007">
    <property type="protein sequence ID" value="RED26308.1"/>
    <property type="molecule type" value="Genomic_DNA"/>
</dbReference>
<feature type="transmembrane region" description="Helical" evidence="1">
    <location>
        <begin position="7"/>
        <end position="27"/>
    </location>
</feature>
<gene>
    <name evidence="2" type="ORF">BD847_0225</name>
</gene>
<feature type="transmembrane region" description="Helical" evidence="1">
    <location>
        <begin position="93"/>
        <end position="110"/>
    </location>
</feature>
<name>A0A3D9FZA6_9FLAO</name>
<dbReference type="Proteomes" id="UP000257004">
    <property type="component" value="Unassembled WGS sequence"/>
</dbReference>
<sequence>MKQKINYIQIIFHFIAAYFIIFSFRTFSWLRDIRLIELAQIHGPRYVMDNHEKLGITPGEVAYFNFWPGVYSLAGIVFAFILSIAISKIKKWSILNSFIVLVLIYLLYRYNALGWNYFRIFAIGRFINDYQLNFIVTGSFFLIIGLVIFFSRWTNRIIENQYLKTN</sequence>
<feature type="transmembrane region" description="Helical" evidence="1">
    <location>
        <begin position="130"/>
        <end position="150"/>
    </location>
</feature>
<dbReference type="AlphaFoldDB" id="A0A3D9FZA6"/>
<feature type="transmembrane region" description="Helical" evidence="1">
    <location>
        <begin position="66"/>
        <end position="86"/>
    </location>
</feature>
<reference evidence="2 3" key="1">
    <citation type="submission" date="2018-07" db="EMBL/GenBank/DDBJ databases">
        <title>Genomic Encyclopedia of Archaeal and Bacterial Type Strains, Phase II (KMG-II): from individual species to whole genera.</title>
        <authorList>
            <person name="Goeker M."/>
        </authorList>
    </citation>
    <scope>NUCLEOTIDE SEQUENCE [LARGE SCALE GENOMIC DNA]</scope>
    <source>
        <strain evidence="2 3">DSM 25795</strain>
    </source>
</reference>
<evidence type="ECO:0000313" key="2">
    <source>
        <dbReference type="EMBL" id="RED26308.1"/>
    </source>
</evidence>
<keyword evidence="1" id="KW-0812">Transmembrane</keyword>
<keyword evidence="3" id="KW-1185">Reference proteome</keyword>
<proteinExistence type="predicted"/>
<organism evidence="2 3">
    <name type="scientific">Flavobacterium cutihirudinis</name>
    <dbReference type="NCBI Taxonomy" id="1265740"/>
    <lineage>
        <taxon>Bacteria</taxon>
        <taxon>Pseudomonadati</taxon>
        <taxon>Bacteroidota</taxon>
        <taxon>Flavobacteriia</taxon>
        <taxon>Flavobacteriales</taxon>
        <taxon>Flavobacteriaceae</taxon>
        <taxon>Flavobacterium</taxon>
    </lineage>
</organism>
<keyword evidence="1" id="KW-1133">Transmembrane helix</keyword>
<accession>A0A3D9FZA6</accession>
<dbReference type="OrthoDB" id="1361858at2"/>